<evidence type="ECO:0000313" key="2">
    <source>
        <dbReference type="EMBL" id="AFP84740.1"/>
    </source>
</evidence>
<protein>
    <submittedName>
        <fullName evidence="2">Uncharacterized protein</fullName>
    </submittedName>
</protein>
<dbReference type="PANTHER" id="PTHR43170:SF5">
    <property type="entry name" value="GMP REDUCTASE"/>
    <property type="match status" value="1"/>
</dbReference>
<dbReference type="GO" id="GO:0005829">
    <property type="term" value="C:cytosol"/>
    <property type="evidence" value="ECO:0007669"/>
    <property type="project" value="TreeGrafter"/>
</dbReference>
<dbReference type="EMBL" id="CP003546">
    <property type="protein sequence ID" value="AFP84740.1"/>
    <property type="molecule type" value="Genomic_DNA"/>
</dbReference>
<dbReference type="InterPro" id="IPR050139">
    <property type="entry name" value="GMP_reductase"/>
</dbReference>
<name>J3TX82_9ENTR</name>
<organism evidence="2 3">
    <name type="scientific">secondary endosymbiont of Ctenarytaina eucalypti</name>
    <dbReference type="NCBI Taxonomy" id="1199245"/>
    <lineage>
        <taxon>Bacteria</taxon>
        <taxon>Pseudomonadati</taxon>
        <taxon>Pseudomonadota</taxon>
        <taxon>Gammaproteobacteria</taxon>
        <taxon>Enterobacterales</taxon>
        <taxon>Enterobacteriaceae</taxon>
        <taxon>aphid secondary symbionts</taxon>
    </lineage>
</organism>
<keyword evidence="1" id="KW-0560">Oxidoreductase</keyword>
<dbReference type="PANTHER" id="PTHR43170">
    <property type="entry name" value="GMP REDUCTASE"/>
    <property type="match status" value="1"/>
</dbReference>
<reference evidence="2 3" key="1">
    <citation type="journal article" date="2012" name="Mol. Biol. Evol.">
        <title>Genome reduction and co-evolution between the primary and secondary bacterial symbionts of psyllids.</title>
        <authorList>
            <person name="Sloan D.B."/>
            <person name="Moran N.A."/>
        </authorList>
    </citation>
    <scope>NUCLEOTIDE SEQUENCE [LARGE SCALE GENOMIC DNA]</scope>
    <source>
        <strain evidence="2">Ceuc_S</strain>
    </source>
</reference>
<dbReference type="KEGG" id="sect:A359_03450"/>
<dbReference type="Proteomes" id="UP000003936">
    <property type="component" value="Chromosome"/>
</dbReference>
<gene>
    <name evidence="2" type="ORF">A359_03450</name>
</gene>
<dbReference type="GO" id="GO:0016491">
    <property type="term" value="F:oxidoreductase activity"/>
    <property type="evidence" value="ECO:0007669"/>
    <property type="project" value="UniProtKB-KW"/>
</dbReference>
<evidence type="ECO:0000313" key="3">
    <source>
        <dbReference type="Proteomes" id="UP000003936"/>
    </source>
</evidence>
<keyword evidence="3" id="KW-1185">Reference proteome</keyword>
<evidence type="ECO:0000256" key="1">
    <source>
        <dbReference type="ARBA" id="ARBA00023002"/>
    </source>
</evidence>
<dbReference type="HOGENOM" id="CLU_2358114_0_0_6"/>
<sequence>MSDSLSCTRKSYTYRKYVKLGFKNTPIQPKRSELKNRSAFALQRHLTFKHPDICWSGVPAISVNMDIVGTLNIPEERVYFDILTASTQTLSGRLVA</sequence>
<dbReference type="STRING" id="1199245.A359_03450"/>
<accession>J3TX82</accession>
<proteinExistence type="predicted"/>
<dbReference type="AlphaFoldDB" id="J3TX82"/>